<dbReference type="FunFam" id="2.40.10.10:FF:000068">
    <property type="entry name" value="transmembrane protease serine 2"/>
    <property type="match status" value="1"/>
</dbReference>
<feature type="domain" description="Peptidase S1" evidence="4">
    <location>
        <begin position="28"/>
        <end position="264"/>
    </location>
</feature>
<dbReference type="GO" id="GO:0006508">
    <property type="term" value="P:proteolysis"/>
    <property type="evidence" value="ECO:0007669"/>
    <property type="project" value="InterPro"/>
</dbReference>
<dbReference type="EMBL" id="OU898276">
    <property type="protein sequence ID" value="CAG9827082.1"/>
    <property type="molecule type" value="Genomic_DNA"/>
</dbReference>
<dbReference type="Pfam" id="PF00089">
    <property type="entry name" value="Trypsin"/>
    <property type="match status" value="1"/>
</dbReference>
<keyword evidence="1" id="KW-1015">Disulfide bond</keyword>
<dbReference type="InterPro" id="IPR009003">
    <property type="entry name" value="Peptidase_S1_PA"/>
</dbReference>
<dbReference type="InterPro" id="IPR043504">
    <property type="entry name" value="Peptidase_S1_PA_chymotrypsin"/>
</dbReference>
<proteinExistence type="inferred from homology"/>
<dbReference type="InterPro" id="IPR001254">
    <property type="entry name" value="Trypsin_dom"/>
</dbReference>
<comment type="similarity">
    <text evidence="2">Belongs to the peptidase S1 family. CLIP subfamily.</text>
</comment>
<evidence type="ECO:0000256" key="1">
    <source>
        <dbReference type="ARBA" id="ARBA00023157"/>
    </source>
</evidence>
<dbReference type="OrthoDB" id="60866at2759"/>
<accession>A0A9N9SSI9</accession>
<feature type="chain" id="PRO_5040355178" description="Peptidase S1 domain-containing protein" evidence="3">
    <location>
        <begin position="18"/>
        <end position="267"/>
    </location>
</feature>
<evidence type="ECO:0000259" key="4">
    <source>
        <dbReference type="PROSITE" id="PS50240"/>
    </source>
</evidence>
<evidence type="ECO:0000313" key="6">
    <source>
        <dbReference type="Proteomes" id="UP001153709"/>
    </source>
</evidence>
<keyword evidence="3" id="KW-0732">Signal</keyword>
<dbReference type="GO" id="GO:0004252">
    <property type="term" value="F:serine-type endopeptidase activity"/>
    <property type="evidence" value="ECO:0007669"/>
    <property type="project" value="InterPro"/>
</dbReference>
<name>A0A9N9SSI9_DIABA</name>
<dbReference type="AlphaFoldDB" id="A0A9N9SSI9"/>
<feature type="signal peptide" evidence="3">
    <location>
        <begin position="1"/>
        <end position="17"/>
    </location>
</feature>
<dbReference type="SMART" id="SM00020">
    <property type="entry name" value="Tryp_SPc"/>
    <property type="match status" value="1"/>
</dbReference>
<evidence type="ECO:0000313" key="5">
    <source>
        <dbReference type="EMBL" id="CAG9827082.1"/>
    </source>
</evidence>
<dbReference type="PRINTS" id="PR00722">
    <property type="entry name" value="CHYMOTRYPSIN"/>
</dbReference>
<dbReference type="PANTHER" id="PTHR24256">
    <property type="entry name" value="TRYPTASE-RELATED"/>
    <property type="match status" value="1"/>
</dbReference>
<dbReference type="SUPFAM" id="SSF50494">
    <property type="entry name" value="Trypsin-like serine proteases"/>
    <property type="match status" value="1"/>
</dbReference>
<dbReference type="Proteomes" id="UP001153709">
    <property type="component" value="Chromosome 1"/>
</dbReference>
<dbReference type="InterPro" id="IPR051487">
    <property type="entry name" value="Ser/Thr_Proteases_Immune/Dev"/>
</dbReference>
<sequence length="267" mass="29296">MTFLKVTVSFVLLFVHGNSIAHKNLQIHEGGIKAEIGQYPFATSIELVITDLVTDTYIHICNGIIIHERWALTAASCAGLSSVVVGGNVDLDQNEPTKQIVGIEEFVIHPDFDIFKNPGPNDITLVRLNQSFVFNDVVKPIQLPKQGAVVEGTADLIGYACNETVDSNFYLEYILDLPILDFADCNTAVNNMGINVLDEKSNICVGNPNRNANDCYQDYGGALIQKSTLIGLVSWSIQPCYLSGAPDVFTNVANFVDWINQTIENNK</sequence>
<dbReference type="InterPro" id="IPR001314">
    <property type="entry name" value="Peptidase_S1A"/>
</dbReference>
<dbReference type="PROSITE" id="PS50240">
    <property type="entry name" value="TRYPSIN_DOM"/>
    <property type="match status" value="1"/>
</dbReference>
<reference evidence="5" key="1">
    <citation type="submission" date="2022-01" db="EMBL/GenBank/DDBJ databases">
        <authorList>
            <person name="King R."/>
        </authorList>
    </citation>
    <scope>NUCLEOTIDE SEQUENCE</scope>
</reference>
<organism evidence="5 6">
    <name type="scientific">Diabrotica balteata</name>
    <name type="common">Banded cucumber beetle</name>
    <dbReference type="NCBI Taxonomy" id="107213"/>
    <lineage>
        <taxon>Eukaryota</taxon>
        <taxon>Metazoa</taxon>
        <taxon>Ecdysozoa</taxon>
        <taxon>Arthropoda</taxon>
        <taxon>Hexapoda</taxon>
        <taxon>Insecta</taxon>
        <taxon>Pterygota</taxon>
        <taxon>Neoptera</taxon>
        <taxon>Endopterygota</taxon>
        <taxon>Coleoptera</taxon>
        <taxon>Polyphaga</taxon>
        <taxon>Cucujiformia</taxon>
        <taxon>Chrysomeloidea</taxon>
        <taxon>Chrysomelidae</taxon>
        <taxon>Galerucinae</taxon>
        <taxon>Diabroticina</taxon>
        <taxon>Diabroticites</taxon>
        <taxon>Diabrotica</taxon>
    </lineage>
</organism>
<evidence type="ECO:0000256" key="2">
    <source>
        <dbReference type="ARBA" id="ARBA00024195"/>
    </source>
</evidence>
<gene>
    <name evidence="5" type="ORF">DIABBA_LOCUS1120</name>
</gene>
<protein>
    <recommendedName>
        <fullName evidence="4">Peptidase S1 domain-containing protein</fullName>
    </recommendedName>
</protein>
<evidence type="ECO:0000256" key="3">
    <source>
        <dbReference type="SAM" id="SignalP"/>
    </source>
</evidence>
<dbReference type="CDD" id="cd00190">
    <property type="entry name" value="Tryp_SPc"/>
    <property type="match status" value="1"/>
</dbReference>
<dbReference type="Gene3D" id="2.40.10.10">
    <property type="entry name" value="Trypsin-like serine proteases"/>
    <property type="match status" value="3"/>
</dbReference>
<keyword evidence="6" id="KW-1185">Reference proteome</keyword>